<evidence type="ECO:0000259" key="6">
    <source>
        <dbReference type="PROSITE" id="PS51879"/>
    </source>
</evidence>
<dbReference type="Proteomes" id="UP000189703">
    <property type="component" value="Unplaced"/>
</dbReference>
<accession>A0A1U7ZEK9</accession>
<evidence type="ECO:0000259" key="5">
    <source>
        <dbReference type="PROSITE" id="PS51059"/>
    </source>
</evidence>
<dbReference type="InParanoid" id="A0A1U7ZEK9"/>
<dbReference type="Pfam" id="PF12174">
    <property type="entry name" value="RST"/>
    <property type="match status" value="1"/>
</dbReference>
<dbReference type="Gene3D" id="3.90.228.10">
    <property type="match status" value="1"/>
</dbReference>
<dbReference type="PANTHER" id="PTHR32263">
    <property type="entry name" value="INACTIVE POLY [ADP-RIBOSE] POLYMERASE SRO4-RELATED"/>
    <property type="match status" value="1"/>
</dbReference>
<name>A0A1U7ZEK9_NELNU</name>
<dbReference type="PANTHER" id="PTHR32263:SF12">
    <property type="entry name" value="INACTIVE POLY [ADP-RIBOSE] POLYMERASE SRO4-RELATED"/>
    <property type="match status" value="1"/>
</dbReference>
<evidence type="ECO:0000256" key="4">
    <source>
        <dbReference type="ARBA" id="ARBA00023242"/>
    </source>
</evidence>
<dbReference type="GO" id="GO:0003950">
    <property type="term" value="F:NAD+ poly-ADP-ribosyltransferase activity"/>
    <property type="evidence" value="ECO:0007669"/>
    <property type="project" value="InterPro"/>
</dbReference>
<dbReference type="PROSITE" id="PS51059">
    <property type="entry name" value="PARP_CATALYTIC"/>
    <property type="match status" value="1"/>
</dbReference>
<feature type="domain" description="RST" evidence="6">
    <location>
        <begin position="287"/>
        <end position="358"/>
    </location>
</feature>
<keyword evidence="3" id="KW-0346">Stress response</keyword>
<dbReference type="RefSeq" id="XP_010251252.1">
    <property type="nucleotide sequence ID" value="XM_010252950.2"/>
</dbReference>
<keyword evidence="2" id="KW-0217">Developmental protein</keyword>
<reference evidence="8" key="1">
    <citation type="submission" date="2025-08" db="UniProtKB">
        <authorList>
            <consortium name="RefSeq"/>
        </authorList>
    </citation>
    <scope>IDENTIFICATION</scope>
</reference>
<feature type="domain" description="PARP catalytic" evidence="5">
    <location>
        <begin position="69"/>
        <end position="291"/>
    </location>
</feature>
<dbReference type="SUPFAM" id="SSF56399">
    <property type="entry name" value="ADP-ribosylation"/>
    <property type="match status" value="1"/>
</dbReference>
<dbReference type="InterPro" id="IPR022003">
    <property type="entry name" value="RST"/>
</dbReference>
<organism evidence="7 8">
    <name type="scientific">Nelumbo nucifera</name>
    <name type="common">Sacred lotus</name>
    <dbReference type="NCBI Taxonomy" id="4432"/>
    <lineage>
        <taxon>Eukaryota</taxon>
        <taxon>Viridiplantae</taxon>
        <taxon>Streptophyta</taxon>
        <taxon>Embryophyta</taxon>
        <taxon>Tracheophyta</taxon>
        <taxon>Spermatophyta</taxon>
        <taxon>Magnoliopsida</taxon>
        <taxon>Proteales</taxon>
        <taxon>Nelumbonaceae</taxon>
        <taxon>Nelumbo</taxon>
    </lineage>
</organism>
<proteinExistence type="predicted"/>
<dbReference type="OrthoDB" id="6133115at2759"/>
<dbReference type="eggNOG" id="ENOG502QTKK">
    <property type="taxonomic scope" value="Eukaryota"/>
</dbReference>
<keyword evidence="4" id="KW-0539">Nucleus</keyword>
<evidence type="ECO:0000256" key="2">
    <source>
        <dbReference type="ARBA" id="ARBA00022473"/>
    </source>
</evidence>
<protein>
    <submittedName>
        <fullName evidence="8">Probable inactive poly [ADP-ribose] polymerase SRO2</fullName>
    </submittedName>
</protein>
<evidence type="ECO:0000256" key="1">
    <source>
        <dbReference type="ARBA" id="ARBA00004123"/>
    </source>
</evidence>
<sequence>MENHKQKCQLQVFSVGMAHDHSCSGLVSNNSRTDGSSVHTEYIDFGDSVSETAHDREISVSDSESGTCGVITREFRLFSGNELIRLEEGDKEHSVIKQRFLMGMGSVRSLTTITSIHKNIYSSFQGLARLQSFRIFSQAMSQKCHGNPNIKFAWYGTSRDGVDRIISHGFGQSGRPENNGLYGSGLYLSPENFSLDSALSSTLNKNGLRHVLLCRVILGNMEEVRSGSEQFHPSSEEFDSGVDNLLAPRKYIIWSTHMNTHILPEYVISFSAPPCLEGFHRVQQPVVKPTSAWMPFPTLISVLARFLPPTTIRVIQKYHYSYREKKITREQLVQKVRQIVGDELLVKIIKSCRGKQLKASSPRSGSK</sequence>
<evidence type="ECO:0000313" key="8">
    <source>
        <dbReference type="RefSeq" id="XP_010251252.1"/>
    </source>
</evidence>
<dbReference type="PROSITE" id="PS51879">
    <property type="entry name" value="RST"/>
    <property type="match status" value="1"/>
</dbReference>
<dbReference type="InterPro" id="IPR012317">
    <property type="entry name" value="Poly(ADP-ribose)pol_cat_dom"/>
</dbReference>
<keyword evidence="7" id="KW-1185">Reference proteome</keyword>
<dbReference type="InterPro" id="IPR044964">
    <property type="entry name" value="RCD1/SRO1-5"/>
</dbReference>
<dbReference type="KEGG" id="nnu:104593195"/>
<evidence type="ECO:0000313" key="7">
    <source>
        <dbReference type="Proteomes" id="UP000189703"/>
    </source>
</evidence>
<dbReference type="AlphaFoldDB" id="A0A1U7ZEK9"/>
<evidence type="ECO:0000256" key="3">
    <source>
        <dbReference type="ARBA" id="ARBA00023016"/>
    </source>
</evidence>
<dbReference type="GeneID" id="104593195"/>
<dbReference type="GO" id="GO:0005634">
    <property type="term" value="C:nucleus"/>
    <property type="evidence" value="ECO:0007669"/>
    <property type="project" value="UniProtKB-SubCell"/>
</dbReference>
<comment type="subcellular location">
    <subcellularLocation>
        <location evidence="1">Nucleus</location>
    </subcellularLocation>
</comment>
<gene>
    <name evidence="8" type="primary">LOC104593195</name>
</gene>
<dbReference type="Pfam" id="PF00644">
    <property type="entry name" value="PARP"/>
    <property type="match status" value="1"/>
</dbReference>
<dbReference type="OMA" id="FQIFARA"/>
<dbReference type="FunCoup" id="A0A1U7ZEK9">
    <property type="interactions" value="2"/>
</dbReference>